<dbReference type="PANTHER" id="PTHR47843:SF2">
    <property type="entry name" value="BTB DOMAIN-CONTAINING PROTEIN"/>
    <property type="match status" value="1"/>
</dbReference>
<dbReference type="AlphaFoldDB" id="A0A2H1G4T0"/>
<evidence type="ECO:0000313" key="4">
    <source>
        <dbReference type="Proteomes" id="UP000245764"/>
    </source>
</evidence>
<organism evidence="3 4">
    <name type="scientific">Zymoseptoria tritici ST99CH_1E4</name>
    <dbReference type="NCBI Taxonomy" id="1276532"/>
    <lineage>
        <taxon>Eukaryota</taxon>
        <taxon>Fungi</taxon>
        <taxon>Dikarya</taxon>
        <taxon>Ascomycota</taxon>
        <taxon>Pezizomycotina</taxon>
        <taxon>Dothideomycetes</taxon>
        <taxon>Dothideomycetidae</taxon>
        <taxon>Mycosphaerellales</taxon>
        <taxon>Mycosphaerellaceae</taxon>
        <taxon>Zymoseptoria</taxon>
    </lineage>
</organism>
<proteinExistence type="predicted"/>
<evidence type="ECO:0000256" key="1">
    <source>
        <dbReference type="SAM" id="MobiDB-lite"/>
    </source>
</evidence>
<dbReference type="PROSITE" id="PS50097">
    <property type="entry name" value="BTB"/>
    <property type="match status" value="2"/>
</dbReference>
<dbReference type="Pfam" id="PF00651">
    <property type="entry name" value="BTB"/>
    <property type="match status" value="2"/>
</dbReference>
<evidence type="ECO:0000313" key="3">
    <source>
        <dbReference type="EMBL" id="SMR48566.1"/>
    </source>
</evidence>
<feature type="region of interest" description="Disordered" evidence="1">
    <location>
        <begin position="413"/>
        <end position="482"/>
    </location>
</feature>
<gene>
    <name evidence="3" type="ORF">ZT1E4_G3956</name>
</gene>
<dbReference type="CDD" id="cd18186">
    <property type="entry name" value="BTB_POZ_ZBTB_KLHL-like"/>
    <property type="match status" value="2"/>
</dbReference>
<name>A0A2H1G4T0_ZYMTR</name>
<dbReference type="SMART" id="SM00225">
    <property type="entry name" value="BTB"/>
    <property type="match status" value="2"/>
</dbReference>
<reference evidence="4" key="1">
    <citation type="submission" date="2017-05" db="EMBL/GenBank/DDBJ databases">
        <authorList>
            <person name="Song R."/>
            <person name="Chenine A.L."/>
            <person name="Ruprecht R.M."/>
        </authorList>
    </citation>
    <scope>NUCLEOTIDE SEQUENCE [LARGE SCALE GENOMIC DNA]</scope>
</reference>
<feature type="compositionally biased region" description="Low complexity" evidence="1">
    <location>
        <begin position="444"/>
        <end position="457"/>
    </location>
</feature>
<dbReference type="EMBL" id="LT854255">
    <property type="protein sequence ID" value="SMR48566.1"/>
    <property type="molecule type" value="Genomic_DNA"/>
</dbReference>
<feature type="domain" description="BTB" evidence="2">
    <location>
        <begin position="280"/>
        <end position="349"/>
    </location>
</feature>
<dbReference type="InterPro" id="IPR011333">
    <property type="entry name" value="SKP1/BTB/POZ_sf"/>
</dbReference>
<feature type="compositionally biased region" description="Polar residues" evidence="1">
    <location>
        <begin position="463"/>
        <end position="473"/>
    </location>
</feature>
<dbReference type="Proteomes" id="UP000245764">
    <property type="component" value="Chromosome 3"/>
</dbReference>
<dbReference type="InterPro" id="IPR000210">
    <property type="entry name" value="BTB/POZ_dom"/>
</dbReference>
<accession>A0A2H1G4T0</accession>
<dbReference type="SUPFAM" id="SSF54695">
    <property type="entry name" value="POZ domain"/>
    <property type="match status" value="2"/>
</dbReference>
<protein>
    <recommendedName>
        <fullName evidence="2">BTB domain-containing protein</fullName>
    </recommendedName>
</protein>
<feature type="domain" description="BTB" evidence="2">
    <location>
        <begin position="19"/>
        <end position="90"/>
    </location>
</feature>
<dbReference type="Gene3D" id="3.30.710.10">
    <property type="entry name" value="Potassium Channel Kv1.1, Chain A"/>
    <property type="match status" value="2"/>
</dbReference>
<evidence type="ECO:0000259" key="2">
    <source>
        <dbReference type="PROSITE" id="PS50097"/>
    </source>
</evidence>
<dbReference type="PANTHER" id="PTHR47843">
    <property type="entry name" value="BTB DOMAIN-CONTAINING PROTEIN-RELATED"/>
    <property type="match status" value="1"/>
</dbReference>
<sequence length="875" mass="98527">MASLFEQTSRPPRDSFTGDLVQIDVGPKNNRNTFRVHKNVLCHYSGYFTGALNGKFIEATTKRIDLAAEDPGIFTIFVYWLYRGCIPPPGEGHDYTTLCKLWVFGDARSVPLLQNAAMALLIRRAATSQSAPSNSVDYIYSNTMPGSPLRRVLIDLVKKVAGRKILPSAKEWPKDALLDLAEAVWTDGSVMTATVALGSFKAKDYYVTEKTSSQSTPHHVKTATTEHIRIRLPTLPFTTSFLHDSREAQNVVAGYWHLIPMAPPSVRGKGPTSEMYDEIVEITVGIGKSKKTFKVHKGIVCHYSGYFDKALNGDFKEGKTGKIMLPEEEVGLFQRLVHWLYSGEIELEALAENGWDSMLSRLWVLADRRDIPLLMNMCIDALLGRIAQKWEVPNGSVMNRVYENTMEATMSKSRRTFSGNDPLIPSTPAAGTIRASQRRLQNHSSENSNSSKSTTASGDLASFNFSNTSSPGTDITDPDDHASVPVELESEATLTFFGLNDARAHQFWAKWIAINQTYYNGDFCRFTCDSFYNCVELEGSVEGESEEEWRTYLRKIGINETLVSGLADRGEAFDDIRLTQSPASWVNDVIEAKWEWLLEVHKRSDLRGKGGIDVSAPGNRNAIRVHALTEIELDKDADVEKILWSYENSKPMNESGELLKLNHIPLWKGVLRVRAEHMWAGPLRTGTFSLANVGSRPATDFAAKKGAQYWTPDLEAAQHYANYAKKAVAPAGVCLVRLELPNKLLKDISRKRLVYPTEDWKRVVYYSRRSKEIEPYDLADKVRDTILLVGDTATKPEEVYGKMESWEAIKDKHTLRLKSGRLVTQFVWGHGRYSKPFEAELDKLESKITIRDVKYPQRLLPAINLEEHRKEYAFT</sequence>